<accession>A0A511V2I9</accession>
<dbReference type="AlphaFoldDB" id="A0A511V2I9"/>
<evidence type="ECO:0000313" key="2">
    <source>
        <dbReference type="EMBL" id="GEN32098.1"/>
    </source>
</evidence>
<evidence type="ECO:0000256" key="1">
    <source>
        <dbReference type="SAM" id="Phobius"/>
    </source>
</evidence>
<comment type="caution">
    <text evidence="2">The sequence shown here is derived from an EMBL/GenBank/DDBJ whole genome shotgun (WGS) entry which is preliminary data.</text>
</comment>
<dbReference type="OrthoDB" id="2440603at2"/>
<feature type="transmembrane region" description="Helical" evidence="1">
    <location>
        <begin position="93"/>
        <end position="117"/>
    </location>
</feature>
<dbReference type="Proteomes" id="UP000321491">
    <property type="component" value="Unassembled WGS sequence"/>
</dbReference>
<feature type="transmembrane region" description="Helical" evidence="1">
    <location>
        <begin position="53"/>
        <end position="72"/>
    </location>
</feature>
<dbReference type="EMBL" id="BJXW01000029">
    <property type="protein sequence ID" value="GEN32098.1"/>
    <property type="molecule type" value="Genomic_DNA"/>
</dbReference>
<keyword evidence="3" id="KW-1185">Reference proteome</keyword>
<proteinExistence type="predicted"/>
<protein>
    <submittedName>
        <fullName evidence="2">Uncharacterized protein</fullName>
    </submittedName>
</protein>
<keyword evidence="1" id="KW-0472">Membrane</keyword>
<reference evidence="2 3" key="1">
    <citation type="submission" date="2019-07" db="EMBL/GenBank/DDBJ databases">
        <title>Whole genome shotgun sequence of Cerasibacillus quisquiliarum NBRC 102429.</title>
        <authorList>
            <person name="Hosoyama A."/>
            <person name="Uohara A."/>
            <person name="Ohji S."/>
            <person name="Ichikawa N."/>
        </authorList>
    </citation>
    <scope>NUCLEOTIDE SEQUENCE [LARGE SCALE GENOMIC DNA]</scope>
    <source>
        <strain evidence="2 3">NBRC 102429</strain>
    </source>
</reference>
<organism evidence="2 3">
    <name type="scientific">Cerasibacillus quisquiliarum</name>
    <dbReference type="NCBI Taxonomy" id="227865"/>
    <lineage>
        <taxon>Bacteria</taxon>
        <taxon>Bacillati</taxon>
        <taxon>Bacillota</taxon>
        <taxon>Bacilli</taxon>
        <taxon>Bacillales</taxon>
        <taxon>Bacillaceae</taxon>
        <taxon>Cerasibacillus</taxon>
    </lineage>
</organism>
<feature type="transmembrane region" description="Helical" evidence="1">
    <location>
        <begin position="12"/>
        <end position="33"/>
    </location>
</feature>
<evidence type="ECO:0000313" key="3">
    <source>
        <dbReference type="Proteomes" id="UP000321491"/>
    </source>
</evidence>
<gene>
    <name evidence="2" type="ORF">CQU01_23360</name>
</gene>
<name>A0A511V2I9_9BACI</name>
<keyword evidence="1" id="KW-0812">Transmembrane</keyword>
<keyword evidence="1" id="KW-1133">Transmembrane helix</keyword>
<sequence>MNDYIQNYLHVLKNNFMLVIMASVLLVLTFFIWAGFPVFTVGLAVAGLTTNSAIVHFSISLSGGLLFSLYFVPFNLKVAKRIAKINFHSVQRCFVRIQIIWIIVCSIIFEIIMNVVMQ</sequence>